<evidence type="ECO:0000313" key="5">
    <source>
        <dbReference type="EMBL" id="MBS0026522.1"/>
    </source>
</evidence>
<dbReference type="PANTHER" id="PTHR46796:SF13">
    <property type="entry name" value="HTH-TYPE TRANSCRIPTIONAL ACTIVATOR RHAS"/>
    <property type="match status" value="1"/>
</dbReference>
<evidence type="ECO:0000256" key="1">
    <source>
        <dbReference type="ARBA" id="ARBA00023015"/>
    </source>
</evidence>
<keyword evidence="6" id="KW-1185">Reference proteome</keyword>
<proteinExistence type="predicted"/>
<protein>
    <submittedName>
        <fullName evidence="5">AraC family transcriptional regulator</fullName>
    </submittedName>
</protein>
<dbReference type="Gene3D" id="1.10.10.60">
    <property type="entry name" value="Homeodomain-like"/>
    <property type="match status" value="1"/>
</dbReference>
<keyword evidence="2" id="KW-0238">DNA-binding</keyword>
<dbReference type="InterPro" id="IPR009057">
    <property type="entry name" value="Homeodomain-like_sf"/>
</dbReference>
<keyword evidence="3" id="KW-0804">Transcription</keyword>
<dbReference type="InterPro" id="IPR050204">
    <property type="entry name" value="AraC_XylS_family_regulators"/>
</dbReference>
<evidence type="ECO:0000259" key="4">
    <source>
        <dbReference type="PROSITE" id="PS01124"/>
    </source>
</evidence>
<dbReference type="InterPro" id="IPR046532">
    <property type="entry name" value="DUF6597"/>
</dbReference>
<name>A0ABS5IVY3_9BACT</name>
<dbReference type="SUPFAM" id="SSF46689">
    <property type="entry name" value="Homeodomain-like"/>
    <property type="match status" value="1"/>
</dbReference>
<sequence length="270" mass="31025">MPDFELKRDISTGILRRVKGEPFFQLNRYFPSPLLAGFVEHYWVVEWDLPAGVTHIQEVLPTLSVQLVFQHDDASIYGVMKKRFIRHLSGTERAVGVKFKPGSFYPFLKRPVNTIAQREANAYALLGITRPPIRIELCGEHCVPLAAIESLLLDLLPEKDEKMELVQQITTAVMADHTIISANQLAAQFHLTVRTLERLFSKYAGTNPKWMIKVFRFHEIVEQIAASLEMNWAQLATGLGYFDQAHFIKDFRMIIGKTPQEYARECRDHQ</sequence>
<dbReference type="Pfam" id="PF20240">
    <property type="entry name" value="DUF6597"/>
    <property type="match status" value="1"/>
</dbReference>
<dbReference type="Pfam" id="PF12833">
    <property type="entry name" value="HTH_18"/>
    <property type="match status" value="1"/>
</dbReference>
<dbReference type="InterPro" id="IPR018060">
    <property type="entry name" value="HTH_AraC"/>
</dbReference>
<organism evidence="5 6">
    <name type="scientific">Chitinophaga hostae</name>
    <dbReference type="NCBI Taxonomy" id="2831022"/>
    <lineage>
        <taxon>Bacteria</taxon>
        <taxon>Pseudomonadati</taxon>
        <taxon>Bacteroidota</taxon>
        <taxon>Chitinophagia</taxon>
        <taxon>Chitinophagales</taxon>
        <taxon>Chitinophagaceae</taxon>
        <taxon>Chitinophaga</taxon>
    </lineage>
</organism>
<reference evidence="5 6" key="1">
    <citation type="submission" date="2021-04" db="EMBL/GenBank/DDBJ databases">
        <title>Chitinophaga sp. nov., isolated from the rhizosphere soil.</title>
        <authorList>
            <person name="He S."/>
        </authorList>
    </citation>
    <scope>NUCLEOTIDE SEQUENCE [LARGE SCALE GENOMIC DNA]</scope>
    <source>
        <strain evidence="5 6">2R12</strain>
    </source>
</reference>
<comment type="caution">
    <text evidence="5">The sequence shown here is derived from an EMBL/GenBank/DDBJ whole genome shotgun (WGS) entry which is preliminary data.</text>
</comment>
<evidence type="ECO:0000256" key="2">
    <source>
        <dbReference type="ARBA" id="ARBA00023125"/>
    </source>
</evidence>
<evidence type="ECO:0000256" key="3">
    <source>
        <dbReference type="ARBA" id="ARBA00023163"/>
    </source>
</evidence>
<dbReference type="RefSeq" id="WP_211971664.1">
    <property type="nucleotide sequence ID" value="NZ_CBFHAM010000048.1"/>
</dbReference>
<gene>
    <name evidence="5" type="ORF">KE626_04285</name>
</gene>
<dbReference type="PROSITE" id="PS01124">
    <property type="entry name" value="HTH_ARAC_FAMILY_2"/>
    <property type="match status" value="1"/>
</dbReference>
<keyword evidence="1" id="KW-0805">Transcription regulation</keyword>
<feature type="domain" description="HTH araC/xylS-type" evidence="4">
    <location>
        <begin position="163"/>
        <end position="265"/>
    </location>
</feature>
<accession>A0ABS5IVY3</accession>
<dbReference type="EMBL" id="JAGTXB010000002">
    <property type="protein sequence ID" value="MBS0026522.1"/>
    <property type="molecule type" value="Genomic_DNA"/>
</dbReference>
<dbReference type="PANTHER" id="PTHR46796">
    <property type="entry name" value="HTH-TYPE TRANSCRIPTIONAL ACTIVATOR RHAS-RELATED"/>
    <property type="match status" value="1"/>
</dbReference>
<evidence type="ECO:0000313" key="6">
    <source>
        <dbReference type="Proteomes" id="UP000676386"/>
    </source>
</evidence>
<dbReference type="Proteomes" id="UP000676386">
    <property type="component" value="Unassembled WGS sequence"/>
</dbReference>
<dbReference type="SMART" id="SM00342">
    <property type="entry name" value="HTH_ARAC"/>
    <property type="match status" value="1"/>
</dbReference>